<dbReference type="Gene3D" id="3.40.50.1820">
    <property type="entry name" value="alpha/beta hydrolase"/>
    <property type="match status" value="1"/>
</dbReference>
<protein>
    <recommendedName>
        <fullName evidence="2">Alpha/beta hydrolase fold-3 domain-containing protein</fullName>
    </recommendedName>
</protein>
<dbReference type="EMBL" id="JAVRRJ010000001">
    <property type="protein sequence ID" value="KAK5091631.1"/>
    <property type="molecule type" value="Genomic_DNA"/>
</dbReference>
<dbReference type="PANTHER" id="PTHR48081">
    <property type="entry name" value="AB HYDROLASE SUPERFAMILY PROTEIN C4A8.06C"/>
    <property type="match status" value="1"/>
</dbReference>
<accession>A0AAN7TIY4</accession>
<keyword evidence="1" id="KW-0378">Hydrolase</keyword>
<keyword evidence="4" id="KW-1185">Reference proteome</keyword>
<dbReference type="PANTHER" id="PTHR48081:SF8">
    <property type="entry name" value="ALPHA_BETA HYDROLASE FOLD-3 DOMAIN-CONTAINING PROTEIN-RELATED"/>
    <property type="match status" value="1"/>
</dbReference>
<name>A0AAN7TIY4_9EURO</name>
<dbReference type="AlphaFoldDB" id="A0AAN7TIY4"/>
<dbReference type="InterPro" id="IPR050300">
    <property type="entry name" value="GDXG_lipolytic_enzyme"/>
</dbReference>
<evidence type="ECO:0000256" key="1">
    <source>
        <dbReference type="ARBA" id="ARBA00022801"/>
    </source>
</evidence>
<dbReference type="Proteomes" id="UP001309876">
    <property type="component" value="Unassembled WGS sequence"/>
</dbReference>
<reference evidence="3 4" key="1">
    <citation type="submission" date="2023-08" db="EMBL/GenBank/DDBJ databases">
        <title>Black Yeasts Isolated from many extreme environments.</title>
        <authorList>
            <person name="Coleine C."/>
            <person name="Stajich J.E."/>
            <person name="Selbmann L."/>
        </authorList>
    </citation>
    <scope>NUCLEOTIDE SEQUENCE [LARGE SCALE GENOMIC DNA]</scope>
    <source>
        <strain evidence="3 4">CCFEE 5910</strain>
    </source>
</reference>
<dbReference type="SUPFAM" id="SSF53474">
    <property type="entry name" value="alpha/beta-Hydrolases"/>
    <property type="match status" value="1"/>
</dbReference>
<sequence length="320" mass="34635">MALKFDAEFERLAGPILAMMAQAPQPAVHDWQARRAATEVGFGALMAGFPDAPDVVKTEYKLKSHDGVEISVWKKAKQGVDTSKPTPAILHAHGGGMIAGTTSTFTKSLDLLVSTTGIPTFDVEYRLAPEQQHTGLVEDCYAALLWLHEHAAEHNVDTSRLCVMGESAGGGIAAGLALMARDRNLSPPLAKQILVYPMLDYKNTRPVPALSKWLVWNEEANLTGWGALLGDRLESGDVSHYASPTYAKDLAGLPSTYIDCGTLDLFRDEDTDYAKRLIEAGVDVELHLWPGVPHAFEVLAPTSSLTQQASAARLRAITTF</sequence>
<gene>
    <name evidence="3" type="ORF">LTR05_001816</name>
</gene>
<proteinExistence type="predicted"/>
<dbReference type="Pfam" id="PF07859">
    <property type="entry name" value="Abhydrolase_3"/>
    <property type="match status" value="1"/>
</dbReference>
<feature type="domain" description="Alpha/beta hydrolase fold-3" evidence="2">
    <location>
        <begin position="89"/>
        <end position="296"/>
    </location>
</feature>
<evidence type="ECO:0000259" key="2">
    <source>
        <dbReference type="Pfam" id="PF07859"/>
    </source>
</evidence>
<dbReference type="InterPro" id="IPR029058">
    <property type="entry name" value="AB_hydrolase_fold"/>
</dbReference>
<dbReference type="InterPro" id="IPR013094">
    <property type="entry name" value="AB_hydrolase_3"/>
</dbReference>
<comment type="caution">
    <text evidence="3">The sequence shown here is derived from an EMBL/GenBank/DDBJ whole genome shotgun (WGS) entry which is preliminary data.</text>
</comment>
<evidence type="ECO:0000313" key="3">
    <source>
        <dbReference type="EMBL" id="KAK5091631.1"/>
    </source>
</evidence>
<evidence type="ECO:0000313" key="4">
    <source>
        <dbReference type="Proteomes" id="UP001309876"/>
    </source>
</evidence>
<dbReference type="GO" id="GO:0016787">
    <property type="term" value="F:hydrolase activity"/>
    <property type="evidence" value="ECO:0007669"/>
    <property type="project" value="UniProtKB-KW"/>
</dbReference>
<organism evidence="3 4">
    <name type="scientific">Lithohypha guttulata</name>
    <dbReference type="NCBI Taxonomy" id="1690604"/>
    <lineage>
        <taxon>Eukaryota</taxon>
        <taxon>Fungi</taxon>
        <taxon>Dikarya</taxon>
        <taxon>Ascomycota</taxon>
        <taxon>Pezizomycotina</taxon>
        <taxon>Eurotiomycetes</taxon>
        <taxon>Chaetothyriomycetidae</taxon>
        <taxon>Chaetothyriales</taxon>
        <taxon>Trichomeriaceae</taxon>
        <taxon>Lithohypha</taxon>
    </lineage>
</organism>